<reference evidence="2 3" key="1">
    <citation type="submission" date="2018-05" db="EMBL/GenBank/DDBJ databases">
        <title>Zavarzinia sp. HR-AS.</title>
        <authorList>
            <person name="Lee Y."/>
            <person name="Jeon C.O."/>
        </authorList>
    </citation>
    <scope>NUCLEOTIDE SEQUENCE [LARGE SCALE GENOMIC DNA]</scope>
    <source>
        <strain evidence="2 3">HR-AS</strain>
    </source>
</reference>
<dbReference type="Proteomes" id="UP000245461">
    <property type="component" value="Unassembled WGS sequence"/>
</dbReference>
<dbReference type="OrthoDB" id="7274225at2"/>
<keyword evidence="1" id="KW-0472">Membrane</keyword>
<feature type="transmembrane region" description="Helical" evidence="1">
    <location>
        <begin position="56"/>
        <end position="75"/>
    </location>
</feature>
<keyword evidence="3" id="KW-1185">Reference proteome</keyword>
<sequence length="257" mass="26719">MPPALLALMIQSAFRVTFERESLRLAFFLGVLPSVVSLGLTNGADALYDLDREDVYLIAMVGTLIGLALAVPFAVKAGGDLVARALDRPPAVSPGIATRRAYLVLLQIFGLMAAFGAVLGVIGGLAPGLLDNPVLRLAVAAVVIYVAAGFVFGPILAFFGETVDPRRSFALARGSRPKLLAFLMVVGLPYFVASIFVSSIAVAQPDSAIILAVLVALVGGFVNGLSYGPHLIGLTQAYFALTGETPPSLNIPAGPRT</sequence>
<feature type="transmembrane region" description="Helical" evidence="1">
    <location>
        <begin position="179"/>
        <end position="202"/>
    </location>
</feature>
<keyword evidence="1" id="KW-1133">Transmembrane helix</keyword>
<comment type="caution">
    <text evidence="2">The sequence shown here is derived from an EMBL/GenBank/DDBJ whole genome shotgun (WGS) entry which is preliminary data.</text>
</comment>
<feature type="transmembrane region" description="Helical" evidence="1">
    <location>
        <begin position="137"/>
        <end position="159"/>
    </location>
</feature>
<evidence type="ECO:0000313" key="3">
    <source>
        <dbReference type="Proteomes" id="UP000245461"/>
    </source>
</evidence>
<evidence type="ECO:0000313" key="2">
    <source>
        <dbReference type="EMBL" id="PWR24483.1"/>
    </source>
</evidence>
<feature type="transmembrane region" description="Helical" evidence="1">
    <location>
        <begin position="208"/>
        <end position="228"/>
    </location>
</feature>
<accession>A0A317EGE4</accession>
<proteinExistence type="predicted"/>
<dbReference type="RefSeq" id="WP_109903954.1">
    <property type="nucleotide sequence ID" value="NZ_QGLE01000003.1"/>
</dbReference>
<feature type="transmembrane region" description="Helical" evidence="1">
    <location>
        <begin position="25"/>
        <end position="44"/>
    </location>
</feature>
<gene>
    <name evidence="2" type="ORF">DKG74_06665</name>
</gene>
<name>A0A317EGE4_9PROT</name>
<dbReference type="AlphaFoldDB" id="A0A317EGE4"/>
<organism evidence="2 3">
    <name type="scientific">Zavarzinia aquatilis</name>
    <dbReference type="NCBI Taxonomy" id="2211142"/>
    <lineage>
        <taxon>Bacteria</taxon>
        <taxon>Pseudomonadati</taxon>
        <taxon>Pseudomonadota</taxon>
        <taxon>Alphaproteobacteria</taxon>
        <taxon>Rhodospirillales</taxon>
        <taxon>Zavarziniaceae</taxon>
        <taxon>Zavarzinia</taxon>
    </lineage>
</organism>
<protein>
    <submittedName>
        <fullName evidence="2">Uncharacterized protein</fullName>
    </submittedName>
</protein>
<feature type="transmembrane region" description="Helical" evidence="1">
    <location>
        <begin position="102"/>
        <end position="125"/>
    </location>
</feature>
<dbReference type="EMBL" id="QGLE01000003">
    <property type="protein sequence ID" value="PWR24483.1"/>
    <property type="molecule type" value="Genomic_DNA"/>
</dbReference>
<keyword evidence="1" id="KW-0812">Transmembrane</keyword>
<evidence type="ECO:0000256" key="1">
    <source>
        <dbReference type="SAM" id="Phobius"/>
    </source>
</evidence>